<gene>
    <name evidence="1" type="ORF">N0K08_11295</name>
</gene>
<dbReference type="Proteomes" id="UP001525968">
    <property type="component" value="Unassembled WGS sequence"/>
</dbReference>
<sequence>MTEEETSVHAERKPALQDLEESTVMKTTKNILAIAAIAAASFSGIASAQNPQVWFGAEPVISGPSLSRAEVLADLAIWNRAGMNIYHQGENTSFDAGYEQRMAQYQKMRRGAEFQEELRRQGGVAK</sequence>
<name>A0ABT2PPU1_9BURK</name>
<evidence type="ECO:0000313" key="2">
    <source>
        <dbReference type="Proteomes" id="UP001525968"/>
    </source>
</evidence>
<dbReference type="EMBL" id="JAODYH010000004">
    <property type="protein sequence ID" value="MCT9811222.1"/>
    <property type="molecule type" value="Genomic_DNA"/>
</dbReference>
<comment type="caution">
    <text evidence="1">The sequence shown here is derived from an EMBL/GenBank/DDBJ whole genome shotgun (WGS) entry which is preliminary data.</text>
</comment>
<evidence type="ECO:0008006" key="3">
    <source>
        <dbReference type="Google" id="ProtNLM"/>
    </source>
</evidence>
<evidence type="ECO:0000313" key="1">
    <source>
        <dbReference type="EMBL" id="MCT9811222.1"/>
    </source>
</evidence>
<organism evidence="1 2">
    <name type="scientific">Acidovorax bellezanensis</name>
    <dbReference type="NCBI Taxonomy" id="2976702"/>
    <lineage>
        <taxon>Bacteria</taxon>
        <taxon>Pseudomonadati</taxon>
        <taxon>Pseudomonadota</taxon>
        <taxon>Betaproteobacteria</taxon>
        <taxon>Burkholderiales</taxon>
        <taxon>Comamonadaceae</taxon>
        <taxon>Acidovorax</taxon>
    </lineage>
</organism>
<keyword evidence="2" id="KW-1185">Reference proteome</keyword>
<proteinExistence type="predicted"/>
<reference evidence="1 2" key="1">
    <citation type="submission" date="2022-09" db="EMBL/GenBank/DDBJ databases">
        <title>Draft genome of isolate Be4.</title>
        <authorList>
            <person name="Sanchez-Castro I."/>
            <person name="Martinez-Rodriguez P."/>
            <person name="Descostes M."/>
            <person name="Merroun M."/>
        </authorList>
    </citation>
    <scope>NUCLEOTIDE SEQUENCE [LARGE SCALE GENOMIC DNA]</scope>
    <source>
        <strain evidence="1 2">Be4</strain>
    </source>
</reference>
<accession>A0ABT2PPU1</accession>
<dbReference type="Pfam" id="PF13663">
    <property type="entry name" value="DUF4148"/>
    <property type="match status" value="1"/>
</dbReference>
<protein>
    <recommendedName>
        <fullName evidence="3">DUF4148 domain-containing protein</fullName>
    </recommendedName>
</protein>
<dbReference type="RefSeq" id="WP_261500428.1">
    <property type="nucleotide sequence ID" value="NZ_JAODYH010000004.1"/>
</dbReference>
<dbReference type="InterPro" id="IPR025421">
    <property type="entry name" value="DUF4148"/>
</dbReference>